<name>A0A1Y0T064_9CAUD</name>
<organism evidence="2 3">
    <name type="scientific">Pseudomonas phage Noxifer</name>
    <dbReference type="NCBI Taxonomy" id="2006684"/>
    <lineage>
        <taxon>Viruses</taxon>
        <taxon>Duplodnaviria</taxon>
        <taxon>Heunggongvirae</taxon>
        <taxon>Uroviricota</taxon>
        <taxon>Caudoviricetes</taxon>
        <taxon>Chimalliviridae</taxon>
        <taxon>Noxifervirus</taxon>
        <taxon>Noxifervirus noxifer</taxon>
    </lineage>
</organism>
<evidence type="ECO:0000313" key="2">
    <source>
        <dbReference type="EMBL" id="ARV77326.1"/>
    </source>
</evidence>
<keyword evidence="1" id="KW-0812">Transmembrane</keyword>
<reference evidence="2 3" key="1">
    <citation type="submission" date="2017-05" db="EMBL/GenBank/DDBJ databases">
        <authorList>
            <person name="Song R."/>
            <person name="Chenine A.L."/>
            <person name="Ruprecht R.M."/>
        </authorList>
    </citation>
    <scope>NUCLEOTIDE SEQUENCE [LARGE SCALE GENOMIC DNA]</scope>
</reference>
<gene>
    <name evidence="2" type="ORF">NOXIFER_157</name>
</gene>
<accession>A0A1Y0T064</accession>
<keyword evidence="1" id="KW-1133">Transmembrane helix</keyword>
<dbReference type="EMBL" id="MF063068">
    <property type="protein sequence ID" value="ARV77326.1"/>
    <property type="molecule type" value="Genomic_DNA"/>
</dbReference>
<protein>
    <submittedName>
        <fullName evidence="2">Uncharacterized protein</fullName>
    </submittedName>
</protein>
<keyword evidence="1" id="KW-0472">Membrane</keyword>
<evidence type="ECO:0000256" key="1">
    <source>
        <dbReference type="SAM" id="Phobius"/>
    </source>
</evidence>
<dbReference type="Proteomes" id="UP000224829">
    <property type="component" value="Segment"/>
</dbReference>
<proteinExistence type="predicted"/>
<feature type="transmembrane region" description="Helical" evidence="1">
    <location>
        <begin position="124"/>
        <end position="144"/>
    </location>
</feature>
<evidence type="ECO:0000313" key="3">
    <source>
        <dbReference type="Proteomes" id="UP000224829"/>
    </source>
</evidence>
<keyword evidence="3" id="KW-1185">Reference proteome</keyword>
<feature type="transmembrane region" description="Helical" evidence="1">
    <location>
        <begin position="82"/>
        <end position="104"/>
    </location>
</feature>
<sequence length="153" mass="17413">MEITRVDIIRKHYALALQNFLRSFTPDSTKKLIAAVVENTDAIAANHNWFMASEAMLRTGLWEKMRSDVEFHVIMMKFERMCLALMSMEGLRAEFIAAMDSMLVLEPYANGVVDDDFKKTTNPVTGFSTIMAPGMVGLLSVLLFRDLWTIVER</sequence>